<organism evidence="2 3">
    <name type="scientific">Fibrella rubiginis</name>
    <dbReference type="NCBI Taxonomy" id="2817060"/>
    <lineage>
        <taxon>Bacteria</taxon>
        <taxon>Pseudomonadati</taxon>
        <taxon>Bacteroidota</taxon>
        <taxon>Cytophagia</taxon>
        <taxon>Cytophagales</taxon>
        <taxon>Spirosomataceae</taxon>
        <taxon>Fibrella</taxon>
    </lineage>
</organism>
<feature type="domain" description="Restriction system protein Mrr-like N-terminal" evidence="1">
    <location>
        <begin position="6"/>
        <end position="91"/>
    </location>
</feature>
<dbReference type="RefSeq" id="WP_207365994.1">
    <property type="nucleotide sequence ID" value="NZ_JAFMYV010000009.1"/>
</dbReference>
<dbReference type="Pfam" id="PF14338">
    <property type="entry name" value="Mrr_N"/>
    <property type="match status" value="1"/>
</dbReference>
<evidence type="ECO:0000313" key="3">
    <source>
        <dbReference type="Proteomes" id="UP000664034"/>
    </source>
</evidence>
<evidence type="ECO:0000259" key="1">
    <source>
        <dbReference type="Pfam" id="PF14338"/>
    </source>
</evidence>
<reference evidence="2" key="1">
    <citation type="submission" date="2021-03" db="EMBL/GenBank/DDBJ databases">
        <title>Fibrella sp. HMF5335 genome sequencing and assembly.</title>
        <authorList>
            <person name="Kang H."/>
            <person name="Kim H."/>
            <person name="Bae S."/>
            <person name="Joh K."/>
        </authorList>
    </citation>
    <scope>NUCLEOTIDE SEQUENCE</scope>
    <source>
        <strain evidence="2">HMF5335</strain>
    </source>
</reference>
<accession>A0A939GL87</accession>
<keyword evidence="3" id="KW-1185">Reference proteome</keyword>
<protein>
    <submittedName>
        <fullName evidence="2">Winged helix-turn-helix domain-containing protein</fullName>
    </submittedName>
</protein>
<sequence>MPIPDYQTLMLPLLKHVSDQREYKLNDVVDALSVEFNLTEEEKNELLPSGQTFLFGSRVGWARTYLKKAGLLESPKRATVVITERGLTILAQKPLRVDARLLR</sequence>
<name>A0A939GL87_9BACT</name>
<proteinExistence type="predicted"/>
<dbReference type="InterPro" id="IPR025745">
    <property type="entry name" value="Mrr-like_N_dom"/>
</dbReference>
<gene>
    <name evidence="2" type="ORF">J2I47_18065</name>
</gene>
<dbReference type="AlphaFoldDB" id="A0A939GL87"/>
<evidence type="ECO:0000313" key="2">
    <source>
        <dbReference type="EMBL" id="MBO0938463.1"/>
    </source>
</evidence>
<dbReference type="EMBL" id="JAFMYV010000009">
    <property type="protein sequence ID" value="MBO0938463.1"/>
    <property type="molecule type" value="Genomic_DNA"/>
</dbReference>
<dbReference type="Proteomes" id="UP000664034">
    <property type="component" value="Unassembled WGS sequence"/>
</dbReference>
<comment type="caution">
    <text evidence="2">The sequence shown here is derived from an EMBL/GenBank/DDBJ whole genome shotgun (WGS) entry which is preliminary data.</text>
</comment>